<feature type="active site" description="Proton donor" evidence="4">
    <location>
        <position position="204"/>
    </location>
</feature>
<dbReference type="PANTHER" id="PTHR40079">
    <property type="entry name" value="MANNAN ENDO-1,4-BETA-MANNOSIDASE E-RELATED"/>
    <property type="match status" value="1"/>
</dbReference>
<dbReference type="InterPro" id="IPR000805">
    <property type="entry name" value="Glyco_hydro_26"/>
</dbReference>
<dbReference type="InterPro" id="IPR022790">
    <property type="entry name" value="GH26_dom"/>
</dbReference>
<evidence type="ECO:0000256" key="3">
    <source>
        <dbReference type="ARBA" id="ARBA00023295"/>
    </source>
</evidence>
<dbReference type="InterPro" id="IPR017853">
    <property type="entry name" value="GH"/>
</dbReference>
<evidence type="ECO:0000256" key="5">
    <source>
        <dbReference type="SAM" id="Phobius"/>
    </source>
</evidence>
<dbReference type="Proteomes" id="UP000706891">
    <property type="component" value="Unassembled WGS sequence"/>
</dbReference>
<feature type="active site" description="Nucleophile" evidence="4">
    <location>
        <position position="314"/>
    </location>
</feature>
<dbReference type="GO" id="GO:0016985">
    <property type="term" value="F:mannan endo-1,4-beta-mannosidase activity"/>
    <property type="evidence" value="ECO:0007669"/>
    <property type="project" value="InterPro"/>
</dbReference>
<keyword evidence="5" id="KW-0812">Transmembrane</keyword>
<name>A0A939B534_9BACT</name>
<proteinExistence type="inferred from homology"/>
<protein>
    <submittedName>
        <fullName evidence="7">Beta-mannosidase</fullName>
    </submittedName>
</protein>
<organism evidence="7 8">
    <name type="scientific">Marseilla massiliensis</name>
    <dbReference type="NCBI Taxonomy" id="1841864"/>
    <lineage>
        <taxon>Bacteria</taxon>
        <taxon>Pseudomonadati</taxon>
        <taxon>Bacteroidota</taxon>
        <taxon>Bacteroidia</taxon>
        <taxon>Bacteroidales</taxon>
        <taxon>Prevotellaceae</taxon>
        <taxon>Marseilla</taxon>
    </lineage>
</organism>
<evidence type="ECO:0000256" key="1">
    <source>
        <dbReference type="ARBA" id="ARBA00007754"/>
    </source>
</evidence>
<sequence length="397" mass="45585">MTYYLLSNRQKNRNARCLILRVACLAGMLILSIGAGAQHKLCNPGATEEARKVYQVLWDVYGKQALSATVANVDWNIKEAENVYEWTGKWPVMNVFDFINFRSSKDVNPNGWLDYSDISTVESWWKQGGLVGCMWHWNMTANDGTSQTCTPGTEPGQTSFDISRIDDTNSDEYKQVIKDIDQIAKYLGKMQEAGIPVIWRPLHEAAGNTYEYEGGQAWFWWGAKGAGPFKKLWRLMYDRLVNHHKLNNLIWVWTSQAGFDDLCNAYVADSAWYPGDEYVDVVARDNYAALEYPLKKEYDALSAKYPGKIVALAECGNGDEVKMAPWSEIWNEGSRWCWFMTWYDYSYNAGQSQEHKFAGKEWWTDAFNSGTVIDRTAFKPMLDKTYKYVLTKNNKVL</sequence>
<dbReference type="Pfam" id="PF02156">
    <property type="entry name" value="Glyco_hydro_26"/>
    <property type="match status" value="1"/>
</dbReference>
<dbReference type="PANTHER" id="PTHR40079:SF4">
    <property type="entry name" value="GH26 DOMAIN-CONTAINING PROTEIN-RELATED"/>
    <property type="match status" value="1"/>
</dbReference>
<dbReference type="RefSeq" id="WP_021947158.1">
    <property type="nucleotide sequence ID" value="NZ_JACJJG010000008.1"/>
</dbReference>
<keyword evidence="3 4" id="KW-0326">Glycosidase</keyword>
<feature type="transmembrane region" description="Helical" evidence="5">
    <location>
        <begin position="18"/>
        <end position="37"/>
    </location>
</feature>
<dbReference type="EMBL" id="JACJJG010000008">
    <property type="protein sequence ID" value="MBM6672909.1"/>
    <property type="molecule type" value="Genomic_DNA"/>
</dbReference>
<reference evidence="7" key="2">
    <citation type="journal article" date="2021" name="Sci. Rep.">
        <title>The distribution of antibiotic resistance genes in chicken gut microbiota commensals.</title>
        <authorList>
            <person name="Juricova H."/>
            <person name="Matiasovicova J."/>
            <person name="Kubasova T."/>
            <person name="Cejkova D."/>
            <person name="Rychlik I."/>
        </authorList>
    </citation>
    <scope>NUCLEOTIDE SEQUENCE</scope>
    <source>
        <strain evidence="7">An824</strain>
    </source>
</reference>
<evidence type="ECO:0000313" key="7">
    <source>
        <dbReference type="EMBL" id="MBM6672909.1"/>
    </source>
</evidence>
<comment type="similarity">
    <text evidence="1 4">Belongs to the glycosyl hydrolase 26 family.</text>
</comment>
<comment type="caution">
    <text evidence="7">The sequence shown here is derived from an EMBL/GenBank/DDBJ whole genome shotgun (WGS) entry which is preliminary data.</text>
</comment>
<keyword evidence="2 4" id="KW-0378">Hydrolase</keyword>
<evidence type="ECO:0000256" key="2">
    <source>
        <dbReference type="ARBA" id="ARBA00022801"/>
    </source>
</evidence>
<feature type="domain" description="GH26" evidence="6">
    <location>
        <begin position="48"/>
        <end position="376"/>
    </location>
</feature>
<gene>
    <name evidence="7" type="ORF">H6A34_03340</name>
</gene>
<dbReference type="Gene3D" id="3.20.20.80">
    <property type="entry name" value="Glycosidases"/>
    <property type="match status" value="1"/>
</dbReference>
<evidence type="ECO:0000256" key="4">
    <source>
        <dbReference type="PROSITE-ProRule" id="PRU01100"/>
    </source>
</evidence>
<dbReference type="GO" id="GO:0006080">
    <property type="term" value="P:substituted mannan metabolic process"/>
    <property type="evidence" value="ECO:0007669"/>
    <property type="project" value="InterPro"/>
</dbReference>
<keyword evidence="5" id="KW-1133">Transmembrane helix</keyword>
<keyword evidence="5" id="KW-0472">Membrane</keyword>
<reference evidence="7" key="1">
    <citation type="submission" date="2020-08" db="EMBL/GenBank/DDBJ databases">
        <authorList>
            <person name="Cejkova D."/>
            <person name="Kubasova T."/>
            <person name="Jahodarova E."/>
            <person name="Rychlik I."/>
        </authorList>
    </citation>
    <scope>NUCLEOTIDE SEQUENCE</scope>
    <source>
        <strain evidence="7">An824</strain>
    </source>
</reference>
<dbReference type="SUPFAM" id="SSF51445">
    <property type="entry name" value="(Trans)glycosidases"/>
    <property type="match status" value="1"/>
</dbReference>
<dbReference type="PROSITE" id="PS51764">
    <property type="entry name" value="GH26"/>
    <property type="match status" value="1"/>
</dbReference>
<dbReference type="PRINTS" id="PR00739">
    <property type="entry name" value="GLHYDRLASE26"/>
</dbReference>
<keyword evidence="8" id="KW-1185">Reference proteome</keyword>
<evidence type="ECO:0000313" key="8">
    <source>
        <dbReference type="Proteomes" id="UP000706891"/>
    </source>
</evidence>
<dbReference type="AlphaFoldDB" id="A0A939B534"/>
<evidence type="ECO:0000259" key="6">
    <source>
        <dbReference type="PROSITE" id="PS51764"/>
    </source>
</evidence>
<accession>A0A939B534</accession>